<evidence type="ECO:0000256" key="3">
    <source>
        <dbReference type="ARBA" id="ARBA00022448"/>
    </source>
</evidence>
<sequence length="428" mass="49298">MSKIVAFIFFWSICANSQNEIWTLEKCIEVGLQNSLEIKIKQIEIKRTQKSHNSIVNKLLPTVSFDVNQSYNFGSTIDPSTNGRVSSNIQYDNFFLGARMNLLDFNAIATSQLTKLNIELANVEKEVLENEYQLQIAESYFTALYSQELLKIQEAQFKNALQNLDRVQKEESLGSKPKSDLYDMQLNVAQEQATILTTKQELQIQKKQLFQLLNSETITVENIELFPYSNELEIANIMDNPNLKLATLKYKQDLKRIKQARGNNLPSLSAFYNYSTFYYKPLNQPNVIVNSFNNQLTDNKNQQVGLALSIPIFNGFRNSKNVKALKLESDKSKLVVEKEKIKINQQVKIEQEKKEQLIQLEDKLVTINLLSEKTYKTAQSKYEAGKMDAVVLSTVKNQLLQSEYNLLKNKFQLQFATVKINLIQYNHL</sequence>
<evidence type="ECO:0000256" key="2">
    <source>
        <dbReference type="ARBA" id="ARBA00007613"/>
    </source>
</evidence>
<evidence type="ECO:0000256" key="8">
    <source>
        <dbReference type="SAM" id="Coils"/>
    </source>
</evidence>
<reference evidence="10" key="1">
    <citation type="submission" date="2019-05" db="EMBL/GenBank/DDBJ databases">
        <title>Flavobacterium profundi sp. nov., isolated from a deep-sea seamount.</title>
        <authorList>
            <person name="Zhang D.-C."/>
        </authorList>
    </citation>
    <scope>NUCLEOTIDE SEQUENCE [LARGE SCALE GENOMIC DNA]</scope>
    <source>
        <strain evidence="10">EC11</strain>
    </source>
</reference>
<reference evidence="9 10" key="2">
    <citation type="submission" date="2019-05" db="EMBL/GenBank/DDBJ databases">
        <authorList>
            <person name="Lianzixin W."/>
        </authorList>
    </citation>
    <scope>NUCLEOTIDE SEQUENCE [LARGE SCALE GENOMIC DNA]</scope>
    <source>
        <strain evidence="9 10">EC11</strain>
    </source>
</reference>
<dbReference type="Pfam" id="PF02321">
    <property type="entry name" value="OEP"/>
    <property type="match status" value="2"/>
</dbReference>
<proteinExistence type="inferred from homology"/>
<keyword evidence="8" id="KW-0175">Coiled coil</keyword>
<name>A0ABX0IV33_9FLAO</name>
<comment type="similarity">
    <text evidence="2">Belongs to the outer membrane factor (OMF) (TC 1.B.17) family.</text>
</comment>
<dbReference type="SUPFAM" id="SSF56954">
    <property type="entry name" value="Outer membrane efflux proteins (OEP)"/>
    <property type="match status" value="1"/>
</dbReference>
<evidence type="ECO:0000313" key="10">
    <source>
        <dbReference type="Proteomes" id="UP000817854"/>
    </source>
</evidence>
<organism evidence="9 10">
    <name type="scientific">Flavobacterium jejuense</name>
    <dbReference type="NCBI Taxonomy" id="1544455"/>
    <lineage>
        <taxon>Bacteria</taxon>
        <taxon>Pseudomonadati</taxon>
        <taxon>Bacteroidota</taxon>
        <taxon>Flavobacteriia</taxon>
        <taxon>Flavobacteriales</taxon>
        <taxon>Flavobacteriaceae</taxon>
        <taxon>Flavobacterium</taxon>
    </lineage>
</organism>
<dbReference type="Proteomes" id="UP000817854">
    <property type="component" value="Unassembled WGS sequence"/>
</dbReference>
<evidence type="ECO:0000256" key="4">
    <source>
        <dbReference type="ARBA" id="ARBA00022452"/>
    </source>
</evidence>
<evidence type="ECO:0000256" key="1">
    <source>
        <dbReference type="ARBA" id="ARBA00004442"/>
    </source>
</evidence>
<evidence type="ECO:0000256" key="6">
    <source>
        <dbReference type="ARBA" id="ARBA00023136"/>
    </source>
</evidence>
<keyword evidence="3" id="KW-0813">Transport</keyword>
<evidence type="ECO:0000313" key="9">
    <source>
        <dbReference type="EMBL" id="NHN27046.1"/>
    </source>
</evidence>
<keyword evidence="7" id="KW-0998">Cell outer membrane</keyword>
<dbReference type="PANTHER" id="PTHR30026">
    <property type="entry name" value="OUTER MEMBRANE PROTEIN TOLC"/>
    <property type="match status" value="1"/>
</dbReference>
<dbReference type="EMBL" id="VEVQ02000010">
    <property type="protein sequence ID" value="NHN27046.1"/>
    <property type="molecule type" value="Genomic_DNA"/>
</dbReference>
<keyword evidence="4" id="KW-1134">Transmembrane beta strand</keyword>
<comment type="caution">
    <text evidence="9">The sequence shown here is derived from an EMBL/GenBank/DDBJ whole genome shotgun (WGS) entry which is preliminary data.</text>
</comment>
<accession>A0ABX0IV33</accession>
<dbReference type="PANTHER" id="PTHR30026:SF20">
    <property type="entry name" value="OUTER MEMBRANE PROTEIN TOLC"/>
    <property type="match status" value="1"/>
</dbReference>
<dbReference type="Gene3D" id="1.20.1600.10">
    <property type="entry name" value="Outer membrane efflux proteins (OEP)"/>
    <property type="match status" value="1"/>
</dbReference>
<evidence type="ECO:0000256" key="5">
    <source>
        <dbReference type="ARBA" id="ARBA00022692"/>
    </source>
</evidence>
<evidence type="ECO:0000256" key="7">
    <source>
        <dbReference type="ARBA" id="ARBA00023237"/>
    </source>
</evidence>
<dbReference type="InterPro" id="IPR003423">
    <property type="entry name" value="OMP_efflux"/>
</dbReference>
<keyword evidence="6" id="KW-0472">Membrane</keyword>
<keyword evidence="5" id="KW-0812">Transmembrane</keyword>
<keyword evidence="10" id="KW-1185">Reference proteome</keyword>
<protein>
    <submittedName>
        <fullName evidence="9">TolC family protein</fullName>
    </submittedName>
</protein>
<dbReference type="RefSeq" id="WP_140963361.1">
    <property type="nucleotide sequence ID" value="NZ_VEVQ02000010.1"/>
</dbReference>
<gene>
    <name evidence="9" type="ORF">FIA58_015285</name>
</gene>
<comment type="subcellular location">
    <subcellularLocation>
        <location evidence="1">Cell outer membrane</location>
    </subcellularLocation>
</comment>
<feature type="coiled-coil region" evidence="8">
    <location>
        <begin position="106"/>
        <end position="170"/>
    </location>
</feature>
<reference evidence="9 10" key="3">
    <citation type="submission" date="2020-02" db="EMBL/GenBank/DDBJ databases">
        <title>Flavobacterium profundi sp. nov., isolated from a deep-sea seamount.</title>
        <authorList>
            <person name="Zhang D.-C."/>
        </authorList>
    </citation>
    <scope>NUCLEOTIDE SEQUENCE [LARGE SCALE GENOMIC DNA]</scope>
    <source>
        <strain evidence="9 10">EC11</strain>
    </source>
</reference>
<dbReference type="InterPro" id="IPR051906">
    <property type="entry name" value="TolC-like"/>
</dbReference>